<dbReference type="Gene3D" id="1.25.40.10">
    <property type="entry name" value="Tetratricopeptide repeat domain"/>
    <property type="match status" value="2"/>
</dbReference>
<dbReference type="Pfam" id="PF13174">
    <property type="entry name" value="TPR_6"/>
    <property type="match status" value="1"/>
</dbReference>
<dbReference type="SUPFAM" id="SSF48452">
    <property type="entry name" value="TPR-like"/>
    <property type="match status" value="2"/>
</dbReference>
<dbReference type="AlphaFoldDB" id="A0A1R1MKM3"/>
<name>A0A1R1MKM3_9BACT</name>
<dbReference type="SMART" id="SM00028">
    <property type="entry name" value="TPR"/>
    <property type="match status" value="5"/>
</dbReference>
<evidence type="ECO:0000313" key="4">
    <source>
        <dbReference type="Proteomes" id="UP000187408"/>
    </source>
</evidence>
<evidence type="ECO:0000313" key="3">
    <source>
        <dbReference type="EMBL" id="OMH40368.1"/>
    </source>
</evidence>
<gene>
    <name evidence="3" type="ORF">BLW93_05655</name>
</gene>
<dbReference type="InterPro" id="IPR011990">
    <property type="entry name" value="TPR-like_helical_dom_sf"/>
</dbReference>
<organism evidence="3 4">
    <name type="scientific">Desulfurobacterium indicum</name>
    <dbReference type="NCBI Taxonomy" id="1914305"/>
    <lineage>
        <taxon>Bacteria</taxon>
        <taxon>Pseudomonadati</taxon>
        <taxon>Aquificota</taxon>
        <taxon>Aquificia</taxon>
        <taxon>Desulfurobacteriales</taxon>
        <taxon>Desulfurobacteriaceae</taxon>
        <taxon>Desulfurobacterium</taxon>
    </lineage>
</organism>
<proteinExistence type="predicted"/>
<accession>A0A1R1MKM3</accession>
<keyword evidence="1" id="KW-0802">TPR repeat</keyword>
<sequence>MTILLSLLLFCNGFAASNNATVEGKGDRLFVYKPEVWLKRGMYQYKIGSYNTALEYFLKILAKDKKKDDYYKKALFMLAKTYMKIGRKIGDKQYLWQALDLLQLYFNTVKNVGWDFYYTKAHIYENLGFYDKSLDIYRVAFLKAKNERQQIKTVIGILRSAVYLKRPDIVDEYYILLSTSNLSKEDKKELEFLKGLILFSKGKYREAFKYFFKTYRQNESYLIENPEYYYLVAEDIYRKGDYRLAEQLFKRIISFTRDKSVIRKAMLRLGDTELKKGDKKLAVATYYNLVTTYPESAEATIAKLKLIALMEKDPVLKYRLQQTKIKAFKQPLKFVLETLIHSRDTYLGTFALANFGAYVLQTNSDNLFKQLEWEISLVFPRQLKYEQKEFIVREWKPYLLKLSPERMCELYKTNPDFFKVIFDRDTLIKIAEALGKCNERKKRLELIRYIADRWKDDNDLLMLAEALTDSKDFKESLKILKKVKRKNCKYYKIYIKNLVFLGRPVKKYLPILREIENKCPSDDIEIKAYEVLVSIEQKNPQRALWIIEKSKDKIAKFYDKDPVLKLAIYKTISYLLAINNYSGCLKVINVIESKSNNCFLASAKLISLSRLDKIDLAKAILPKVKMCKDTMSRIAQIIYEDQIIYRKLKNE</sequence>
<dbReference type="PROSITE" id="PS50005">
    <property type="entry name" value="TPR"/>
    <property type="match status" value="1"/>
</dbReference>
<evidence type="ECO:0000256" key="2">
    <source>
        <dbReference type="SAM" id="SignalP"/>
    </source>
</evidence>
<feature type="repeat" description="TPR" evidence="1">
    <location>
        <begin position="34"/>
        <end position="67"/>
    </location>
</feature>
<keyword evidence="4" id="KW-1185">Reference proteome</keyword>
<keyword evidence="2" id="KW-0732">Signal</keyword>
<dbReference type="STRING" id="1914305.BLW93_05655"/>
<dbReference type="InterPro" id="IPR019734">
    <property type="entry name" value="TPR_rpt"/>
</dbReference>
<feature type="signal peptide" evidence="2">
    <location>
        <begin position="1"/>
        <end position="20"/>
    </location>
</feature>
<protein>
    <submittedName>
        <fullName evidence="3">Uncharacterized protein</fullName>
    </submittedName>
</protein>
<evidence type="ECO:0000256" key="1">
    <source>
        <dbReference type="PROSITE-ProRule" id="PRU00339"/>
    </source>
</evidence>
<feature type="chain" id="PRO_5012548592" evidence="2">
    <location>
        <begin position="21"/>
        <end position="651"/>
    </location>
</feature>
<dbReference type="Proteomes" id="UP000187408">
    <property type="component" value="Unassembled WGS sequence"/>
</dbReference>
<reference evidence="3 4" key="1">
    <citation type="submission" date="2016-10" db="EMBL/GenBank/DDBJ databases">
        <title>Genome sequence of a sulfur-reducing bacterium Desulfurobacterium indicum K6013.</title>
        <authorList>
            <person name="Cao J."/>
            <person name="Shao Z."/>
            <person name="Alain K."/>
            <person name="Jebbar M."/>
        </authorList>
    </citation>
    <scope>NUCLEOTIDE SEQUENCE [LARGE SCALE GENOMIC DNA]</scope>
    <source>
        <strain evidence="3 4">K6013</strain>
    </source>
</reference>
<dbReference type="EMBL" id="MOEN01000019">
    <property type="protein sequence ID" value="OMH40368.1"/>
    <property type="molecule type" value="Genomic_DNA"/>
</dbReference>
<comment type="caution">
    <text evidence="3">The sequence shown here is derived from an EMBL/GenBank/DDBJ whole genome shotgun (WGS) entry which is preliminary data.</text>
</comment>